<dbReference type="Gene3D" id="3.10.450.50">
    <property type="match status" value="1"/>
</dbReference>
<dbReference type="SUPFAM" id="SSF103642">
    <property type="entry name" value="Sec-C motif"/>
    <property type="match status" value="1"/>
</dbReference>
<dbReference type="EMBL" id="FOOY01000022">
    <property type="protein sequence ID" value="SFG78894.1"/>
    <property type="molecule type" value="Genomic_DNA"/>
</dbReference>
<organism evidence="1 2">
    <name type="scientific">Sporolactobacillus nakayamae</name>
    <dbReference type="NCBI Taxonomy" id="269670"/>
    <lineage>
        <taxon>Bacteria</taxon>
        <taxon>Bacillati</taxon>
        <taxon>Bacillota</taxon>
        <taxon>Bacilli</taxon>
        <taxon>Bacillales</taxon>
        <taxon>Sporolactobacillaceae</taxon>
        <taxon>Sporolactobacillus</taxon>
    </lineage>
</organism>
<dbReference type="PANTHER" id="PTHR33747:SF1">
    <property type="entry name" value="ADENYLATE CYCLASE-ASSOCIATED CAP C-TERMINAL DOMAIN-CONTAINING PROTEIN"/>
    <property type="match status" value="1"/>
</dbReference>
<keyword evidence="2" id="KW-1185">Reference proteome</keyword>
<sequence length="411" mass="46652">MSDKVDKKTEKALLHALENAKAYTQKLREGRDKRLWQPVDVPCSLFDALCRLTKDKLDEIRRTYQFKGLSALKKAELASELSRGIPIVFHNVLNTLDQGRFALIKDIVSHSGMIADCGLSDSKIETLMKHSILFPGSYEDKKVLFMPHELISIFEESGGDALQQVVRRNTEWIQLTHGLLHYFGVMDTGRIMDKLERLTGHSVGIHDFLSVMTFACDFYGQASLTATGMRDCRAFDAEKIVEEYLMHPDVEDYPFTKNQLMKAADPGYVERSPQMNRLIQLLLDYYQLPKGEIDELMLQISSIIQSDASPTKVIQFLQMQMEFPSFDFVQQLLAEVTEVNNHTRQWVLKGHTPHELFQKEKEHLIAVPGQSLAPVRSQLPTTSNSVTHAKVGRNDPCPCGSGKKYKKCCGK</sequence>
<dbReference type="Proteomes" id="UP000198752">
    <property type="component" value="Unassembled WGS sequence"/>
</dbReference>
<gene>
    <name evidence="1" type="ORF">SAMN02982927_02770</name>
</gene>
<dbReference type="Pfam" id="PF02810">
    <property type="entry name" value="SEC-C"/>
    <property type="match status" value="1"/>
</dbReference>
<dbReference type="PANTHER" id="PTHR33747">
    <property type="entry name" value="UPF0225 PROTEIN SCO1677"/>
    <property type="match status" value="1"/>
</dbReference>
<reference evidence="2" key="1">
    <citation type="submission" date="2016-10" db="EMBL/GenBank/DDBJ databases">
        <authorList>
            <person name="Varghese N."/>
            <person name="Submissions S."/>
        </authorList>
    </citation>
    <scope>NUCLEOTIDE SEQUENCE [LARGE SCALE GENOMIC DNA]</scope>
    <source>
        <strain evidence="2">ATCC 700379</strain>
    </source>
</reference>
<name>A0A1I2UNZ7_9BACL</name>
<evidence type="ECO:0000313" key="2">
    <source>
        <dbReference type="Proteomes" id="UP000198752"/>
    </source>
</evidence>
<dbReference type="RefSeq" id="WP_093673943.1">
    <property type="nucleotide sequence ID" value="NZ_FOOY01000022.1"/>
</dbReference>
<dbReference type="InterPro" id="IPR004027">
    <property type="entry name" value="SEC_C_motif"/>
</dbReference>
<protein>
    <submittedName>
        <fullName evidence="1">SEC-C motif-containing protein</fullName>
    </submittedName>
</protein>
<evidence type="ECO:0000313" key="1">
    <source>
        <dbReference type="EMBL" id="SFG78894.1"/>
    </source>
</evidence>
<dbReference type="AlphaFoldDB" id="A0A1I2UNZ7"/>
<proteinExistence type="predicted"/>
<accession>A0A1I2UNZ7</accession>
<dbReference type="OrthoDB" id="9814022at2"/>
<dbReference type="STRING" id="269670.SAMN02982927_02770"/>